<protein>
    <recommendedName>
        <fullName evidence="5">AMP-dependent synthetase/ligase domain-containing protein</fullName>
    </recommendedName>
</protein>
<accession>A0A381RZW1</accession>
<evidence type="ECO:0000256" key="4">
    <source>
        <dbReference type="ARBA" id="ARBA00024484"/>
    </source>
</evidence>
<dbReference type="AlphaFoldDB" id="A0A381RZW1"/>
<feature type="domain" description="AMP-dependent synthetase/ligase" evidence="5">
    <location>
        <begin position="31"/>
        <end position="454"/>
    </location>
</feature>
<dbReference type="GO" id="GO:0005783">
    <property type="term" value="C:endoplasmic reticulum"/>
    <property type="evidence" value="ECO:0007669"/>
    <property type="project" value="TreeGrafter"/>
</dbReference>
<evidence type="ECO:0000259" key="5">
    <source>
        <dbReference type="Pfam" id="PF00501"/>
    </source>
</evidence>
<dbReference type="Pfam" id="PF00501">
    <property type="entry name" value="AMP-binding"/>
    <property type="match status" value="1"/>
</dbReference>
<reference evidence="6" key="1">
    <citation type="submission" date="2018-05" db="EMBL/GenBank/DDBJ databases">
        <authorList>
            <person name="Lanie J.A."/>
            <person name="Ng W.-L."/>
            <person name="Kazmierczak K.M."/>
            <person name="Andrzejewski T.M."/>
            <person name="Davidsen T.M."/>
            <person name="Wayne K.J."/>
            <person name="Tettelin H."/>
            <person name="Glass J.I."/>
            <person name="Rusch D."/>
            <person name="Podicherti R."/>
            <person name="Tsui H.-C.T."/>
            <person name="Winkler M.E."/>
        </authorList>
    </citation>
    <scope>NUCLEOTIDE SEQUENCE</scope>
</reference>
<dbReference type="Pfam" id="PF23562">
    <property type="entry name" value="AMP-binding_C_3"/>
    <property type="match status" value="1"/>
</dbReference>
<evidence type="ECO:0000313" key="6">
    <source>
        <dbReference type="EMBL" id="SUZ96671.1"/>
    </source>
</evidence>
<keyword evidence="1" id="KW-0436">Ligase</keyword>
<dbReference type="GO" id="GO:0004467">
    <property type="term" value="F:long-chain fatty acid-CoA ligase activity"/>
    <property type="evidence" value="ECO:0007669"/>
    <property type="project" value="UniProtKB-EC"/>
</dbReference>
<dbReference type="InterPro" id="IPR020845">
    <property type="entry name" value="AMP-binding_CS"/>
</dbReference>
<dbReference type="PANTHER" id="PTHR43272">
    <property type="entry name" value="LONG-CHAIN-FATTY-ACID--COA LIGASE"/>
    <property type="match status" value="1"/>
</dbReference>
<keyword evidence="2" id="KW-0276">Fatty acid metabolism</keyword>
<dbReference type="InterPro" id="IPR042099">
    <property type="entry name" value="ANL_N_sf"/>
</dbReference>
<evidence type="ECO:0000256" key="1">
    <source>
        <dbReference type="ARBA" id="ARBA00022598"/>
    </source>
</evidence>
<dbReference type="Gene3D" id="3.40.50.12780">
    <property type="entry name" value="N-terminal domain of ligase-like"/>
    <property type="match status" value="1"/>
</dbReference>
<organism evidence="6">
    <name type="scientific">marine metagenome</name>
    <dbReference type="NCBI Taxonomy" id="408172"/>
    <lineage>
        <taxon>unclassified sequences</taxon>
        <taxon>metagenomes</taxon>
        <taxon>ecological metagenomes</taxon>
    </lineage>
</organism>
<dbReference type="InterPro" id="IPR045851">
    <property type="entry name" value="AMP-bd_C_sf"/>
</dbReference>
<sequence length="626" mass="70109">MVLTDGEPLVAEESPRAVTIAHQIQTMSLLRPQKVAMREKDFGIWQEYTWEKTWDLVHIAAHGLLALGVDVGDRVSIQSENRPEWLILDFATVAVRGITVGFYPTNPTAEVEYLLTDCGSVLHLAEDQEQVDRVLEIDSSKIAGVRKILYCEPRGVRQYDDERLLAWDDFLAIGREHRLAHEHAVEDLMDQAHVDDVMTLVYTSGTTGPPKGAMLTHANVAYCMSYFDDAGLRGGRAPGNDDVQVCYLPLCHVAERIFSTFHAAHIGLTLNFAESIDTVQENLREVQPTLFFAVPRIWEKLHAGVTIKGADASPFKRLWLGFGLFLAGVIGRAKVDNGGLHTFRSRLLAAIGYPLVFRALKERLGLRRCWYAGSGAAPIAPEILEFFMGIGVPVYELYGMTENSAIATANFPGHLKLGTVGEPIGKNRPEFGFRIDEETGEIQVKHPGVFAGYWNKPEQTAETFTDDGWLMTGDVGEWVDGTHVRLVDRIKHIIITSGGKNISPSEIENSLKTSPYVKEAMVIGDRRKFLSALIGIELDTVGDWALRKNIPYTTYRDLSEKPEVLELIQGVVKKTNEKFARVEEIKRFRMIPKELDHEDGELTATQKIKRSSMEETFNELIEEIYA</sequence>
<dbReference type="InterPro" id="IPR000873">
    <property type="entry name" value="AMP-dep_synth/lig_dom"/>
</dbReference>
<keyword evidence="3" id="KW-0443">Lipid metabolism</keyword>
<gene>
    <name evidence="6" type="ORF">METZ01_LOCUS49525</name>
</gene>
<evidence type="ECO:0000256" key="3">
    <source>
        <dbReference type="ARBA" id="ARBA00023098"/>
    </source>
</evidence>
<dbReference type="GO" id="GO:0016020">
    <property type="term" value="C:membrane"/>
    <property type="evidence" value="ECO:0007669"/>
    <property type="project" value="TreeGrafter"/>
</dbReference>
<name>A0A381RZW1_9ZZZZ</name>
<dbReference type="SUPFAM" id="SSF56801">
    <property type="entry name" value="Acetyl-CoA synthetase-like"/>
    <property type="match status" value="1"/>
</dbReference>
<dbReference type="Gene3D" id="3.30.300.30">
    <property type="match status" value="1"/>
</dbReference>
<comment type="catalytic activity">
    <reaction evidence="4">
        <text>a long-chain fatty acid + ATP + CoA = a long-chain fatty acyl-CoA + AMP + diphosphate</text>
        <dbReference type="Rhea" id="RHEA:15421"/>
        <dbReference type="ChEBI" id="CHEBI:30616"/>
        <dbReference type="ChEBI" id="CHEBI:33019"/>
        <dbReference type="ChEBI" id="CHEBI:57287"/>
        <dbReference type="ChEBI" id="CHEBI:57560"/>
        <dbReference type="ChEBI" id="CHEBI:83139"/>
        <dbReference type="ChEBI" id="CHEBI:456215"/>
        <dbReference type="EC" id="6.2.1.3"/>
    </reaction>
    <physiologicalReaction direction="left-to-right" evidence="4">
        <dbReference type="Rhea" id="RHEA:15422"/>
    </physiologicalReaction>
</comment>
<proteinExistence type="predicted"/>
<evidence type="ECO:0000256" key="2">
    <source>
        <dbReference type="ARBA" id="ARBA00022832"/>
    </source>
</evidence>
<dbReference type="PROSITE" id="PS00455">
    <property type="entry name" value="AMP_BINDING"/>
    <property type="match status" value="1"/>
</dbReference>
<dbReference type="PANTHER" id="PTHR43272:SF32">
    <property type="entry name" value="AMP-DEPENDENT SYNTHETASE_LIGASE DOMAIN-CONTAINING PROTEIN"/>
    <property type="match status" value="1"/>
</dbReference>
<dbReference type="EMBL" id="UINC01002437">
    <property type="protein sequence ID" value="SUZ96671.1"/>
    <property type="molecule type" value="Genomic_DNA"/>
</dbReference>